<keyword evidence="3" id="KW-1185">Reference proteome</keyword>
<name>A0ABQ7UTS6_SOLTU</name>
<sequence length="89" mass="10356">MSHMRTQIDLLTKHIVAKSEKVNVVGHQNMYEDQDLDIDEKANYLGNQGGRSYGRDSQYERPANTYQRNWQNRDGYRNDHSGVYIPPGN</sequence>
<reference evidence="2 3" key="1">
    <citation type="journal article" date="2021" name="bioRxiv">
        <title>Chromosome-scale and haplotype-resolved genome assembly of a tetraploid potato cultivar.</title>
        <authorList>
            <person name="Sun H."/>
            <person name="Jiao W.-B."/>
            <person name="Krause K."/>
            <person name="Campoy J.A."/>
            <person name="Goel M."/>
            <person name="Folz-Donahue K."/>
            <person name="Kukat C."/>
            <person name="Huettel B."/>
            <person name="Schneeberger K."/>
        </authorList>
    </citation>
    <scope>NUCLEOTIDE SEQUENCE [LARGE SCALE GENOMIC DNA]</scope>
    <source>
        <strain evidence="2">SolTubOtavaFocal</strain>
        <tissue evidence="2">Leaves</tissue>
    </source>
</reference>
<protein>
    <recommendedName>
        <fullName evidence="4">Integrase core domain containing protein</fullName>
    </recommendedName>
</protein>
<evidence type="ECO:0000256" key="1">
    <source>
        <dbReference type="SAM" id="MobiDB-lite"/>
    </source>
</evidence>
<evidence type="ECO:0000313" key="2">
    <source>
        <dbReference type="EMBL" id="KAH0754552.1"/>
    </source>
</evidence>
<organism evidence="2 3">
    <name type="scientific">Solanum tuberosum</name>
    <name type="common">Potato</name>
    <dbReference type="NCBI Taxonomy" id="4113"/>
    <lineage>
        <taxon>Eukaryota</taxon>
        <taxon>Viridiplantae</taxon>
        <taxon>Streptophyta</taxon>
        <taxon>Embryophyta</taxon>
        <taxon>Tracheophyta</taxon>
        <taxon>Spermatophyta</taxon>
        <taxon>Magnoliopsida</taxon>
        <taxon>eudicotyledons</taxon>
        <taxon>Gunneridae</taxon>
        <taxon>Pentapetalae</taxon>
        <taxon>asterids</taxon>
        <taxon>lamiids</taxon>
        <taxon>Solanales</taxon>
        <taxon>Solanaceae</taxon>
        <taxon>Solanoideae</taxon>
        <taxon>Solaneae</taxon>
        <taxon>Solanum</taxon>
    </lineage>
</organism>
<dbReference type="Proteomes" id="UP000826656">
    <property type="component" value="Unassembled WGS sequence"/>
</dbReference>
<comment type="caution">
    <text evidence="2">The sequence shown here is derived from an EMBL/GenBank/DDBJ whole genome shotgun (WGS) entry which is preliminary data.</text>
</comment>
<accession>A0ABQ7UTS6</accession>
<evidence type="ECO:0008006" key="4">
    <source>
        <dbReference type="Google" id="ProtNLM"/>
    </source>
</evidence>
<gene>
    <name evidence="2" type="ORF">KY290_024822</name>
</gene>
<proteinExistence type="predicted"/>
<evidence type="ECO:0000313" key="3">
    <source>
        <dbReference type="Proteomes" id="UP000826656"/>
    </source>
</evidence>
<dbReference type="EMBL" id="JAIVGD010000018">
    <property type="protein sequence ID" value="KAH0754552.1"/>
    <property type="molecule type" value="Genomic_DNA"/>
</dbReference>
<feature type="region of interest" description="Disordered" evidence="1">
    <location>
        <begin position="69"/>
        <end position="89"/>
    </location>
</feature>